<dbReference type="EMBL" id="LJCR01003734">
    <property type="protein sequence ID" value="KPV44821.1"/>
    <property type="molecule type" value="Genomic_DNA"/>
</dbReference>
<dbReference type="Pfam" id="PF05833">
    <property type="entry name" value="NFACT_N"/>
    <property type="match status" value="1"/>
</dbReference>
<evidence type="ECO:0000313" key="2">
    <source>
        <dbReference type="EMBL" id="KPV44821.1"/>
    </source>
</evidence>
<evidence type="ECO:0000313" key="3">
    <source>
        <dbReference type="Proteomes" id="UP000050509"/>
    </source>
</evidence>
<sequence>LKLRSQLNDARERLDAQRSSLAAQLERASELDRLRWEGEMIYAFLHTLTAGQIALEVEGRTIALDPRQSGVENAQERFRAYDKAKGALAGVPERLREVETRLAGIDQTLALLELADGFEQIEGIAREMLEQGLVRPNSRRPAPKTRRQPPLRVVSPEGYTIYVGRSAG</sequence>
<dbReference type="Proteomes" id="UP000050509">
    <property type="component" value="Unassembled WGS sequence"/>
</dbReference>
<feature type="coiled-coil region" evidence="1">
    <location>
        <begin position="4"/>
        <end position="31"/>
    </location>
</feature>
<gene>
    <name evidence="2" type="ORF">SE17_44160</name>
</gene>
<name>A0A0N8PPN5_9CHLR</name>
<protein>
    <submittedName>
        <fullName evidence="2">Fibronectin-binding protein</fullName>
    </submittedName>
</protein>
<organism evidence="2 3">
    <name type="scientific">Kouleothrix aurantiaca</name>
    <dbReference type="NCBI Taxonomy" id="186479"/>
    <lineage>
        <taxon>Bacteria</taxon>
        <taxon>Bacillati</taxon>
        <taxon>Chloroflexota</taxon>
        <taxon>Chloroflexia</taxon>
        <taxon>Chloroflexales</taxon>
        <taxon>Roseiflexineae</taxon>
        <taxon>Roseiflexaceae</taxon>
        <taxon>Kouleothrix</taxon>
    </lineage>
</organism>
<feature type="non-terminal residue" evidence="2">
    <location>
        <position position="1"/>
    </location>
</feature>
<feature type="non-terminal residue" evidence="2">
    <location>
        <position position="168"/>
    </location>
</feature>
<keyword evidence="1" id="KW-0175">Coiled coil</keyword>
<comment type="caution">
    <text evidence="2">The sequence shown here is derived from an EMBL/GenBank/DDBJ whole genome shotgun (WGS) entry which is preliminary data.</text>
</comment>
<reference evidence="2 3" key="1">
    <citation type="submission" date="2015-09" db="EMBL/GenBank/DDBJ databases">
        <title>Draft genome sequence of Kouleothrix aurantiaca JCM 19913.</title>
        <authorList>
            <person name="Hemp J."/>
        </authorList>
    </citation>
    <scope>NUCLEOTIDE SEQUENCE [LARGE SCALE GENOMIC DNA]</scope>
    <source>
        <strain evidence="2 3">COM-B</strain>
    </source>
</reference>
<keyword evidence="3" id="KW-1185">Reference proteome</keyword>
<accession>A0A0N8PPN5</accession>
<evidence type="ECO:0000256" key="1">
    <source>
        <dbReference type="SAM" id="Coils"/>
    </source>
</evidence>
<dbReference type="AlphaFoldDB" id="A0A0N8PPN5"/>
<proteinExistence type="predicted"/>